<protein>
    <submittedName>
        <fullName evidence="2">Gelsolin-like domain-containing protein</fullName>
    </submittedName>
</protein>
<organism evidence="1 2">
    <name type="scientific">Trichobilharzia regenti</name>
    <name type="common">Nasal bird schistosome</name>
    <dbReference type="NCBI Taxonomy" id="157069"/>
    <lineage>
        <taxon>Eukaryota</taxon>
        <taxon>Metazoa</taxon>
        <taxon>Spiralia</taxon>
        <taxon>Lophotrochozoa</taxon>
        <taxon>Platyhelminthes</taxon>
        <taxon>Trematoda</taxon>
        <taxon>Digenea</taxon>
        <taxon>Strigeidida</taxon>
        <taxon>Schistosomatoidea</taxon>
        <taxon>Schistosomatidae</taxon>
        <taxon>Trichobilharzia</taxon>
    </lineage>
</organism>
<evidence type="ECO:0000313" key="2">
    <source>
        <dbReference type="WBParaSite" id="TREG1_135110.1"/>
    </source>
</evidence>
<accession>A0AA85J1M0</accession>
<proteinExistence type="predicted"/>
<dbReference type="Pfam" id="PF16093">
    <property type="entry name" value="PAC4"/>
    <property type="match status" value="1"/>
</dbReference>
<keyword evidence="1" id="KW-1185">Reference proteome</keyword>
<evidence type="ECO:0000313" key="1">
    <source>
        <dbReference type="Proteomes" id="UP000050795"/>
    </source>
</evidence>
<dbReference type="Proteomes" id="UP000050795">
    <property type="component" value="Unassembled WGS sequence"/>
</dbReference>
<dbReference type="GO" id="GO:0043248">
    <property type="term" value="P:proteasome assembly"/>
    <property type="evidence" value="ECO:0007669"/>
    <property type="project" value="InterPro"/>
</dbReference>
<dbReference type="AlphaFoldDB" id="A0AA85J1M0"/>
<sequence>MPDETNGLEPFNSRHVVCELPDYNIKMKLLFLQLNGSMLIWIGDEEGRLSGLSVCLPSNVAESIQQHSTIIYSVNSTTTNSCDQTACQSFSEYEENLSRKLSKRLNCPVFVSISLSSEYIPLWNSVHFTTGSTFGQEVERHLFDNLSSFVPSK</sequence>
<reference evidence="1" key="1">
    <citation type="submission" date="2022-06" db="EMBL/GenBank/DDBJ databases">
        <authorList>
            <person name="Berger JAMES D."/>
            <person name="Berger JAMES D."/>
        </authorList>
    </citation>
    <scope>NUCLEOTIDE SEQUENCE [LARGE SCALE GENOMIC DNA]</scope>
</reference>
<dbReference type="WBParaSite" id="TREG1_135110.1">
    <property type="protein sequence ID" value="TREG1_135110.1"/>
    <property type="gene ID" value="TREG1_135110"/>
</dbReference>
<dbReference type="InterPro" id="IPR032157">
    <property type="entry name" value="PAC4"/>
</dbReference>
<reference evidence="2" key="2">
    <citation type="submission" date="2023-11" db="UniProtKB">
        <authorList>
            <consortium name="WormBaseParasite"/>
        </authorList>
    </citation>
    <scope>IDENTIFICATION</scope>
</reference>
<name>A0AA85J1M0_TRIRE</name>